<dbReference type="SMART" id="SM00129">
    <property type="entry name" value="KISc"/>
    <property type="match status" value="1"/>
</dbReference>
<dbReference type="InterPro" id="IPR036872">
    <property type="entry name" value="CH_dom_sf"/>
</dbReference>
<evidence type="ECO:0000256" key="7">
    <source>
        <dbReference type="PROSITE-ProRule" id="PRU00283"/>
    </source>
</evidence>
<feature type="compositionally biased region" description="Low complexity" evidence="9">
    <location>
        <begin position="1075"/>
        <end position="1086"/>
    </location>
</feature>
<dbReference type="Gene3D" id="3.40.850.10">
    <property type="entry name" value="Kinesin motor domain"/>
    <property type="match status" value="1"/>
</dbReference>
<dbReference type="InterPro" id="IPR001715">
    <property type="entry name" value="CH_dom"/>
</dbReference>
<dbReference type="PROSITE" id="PS50021">
    <property type="entry name" value="CH"/>
    <property type="match status" value="1"/>
</dbReference>
<keyword evidence="3 7" id="KW-0547">Nucleotide-binding</keyword>
<evidence type="ECO:0000256" key="2">
    <source>
        <dbReference type="ARBA" id="ARBA00022701"/>
    </source>
</evidence>
<accession>A0A1Y1HQ82</accession>
<dbReference type="CDD" id="cd21203">
    <property type="entry name" value="CH_AtKIN14-like"/>
    <property type="match status" value="1"/>
</dbReference>
<dbReference type="Proteomes" id="UP000054558">
    <property type="component" value="Unassembled WGS sequence"/>
</dbReference>
<dbReference type="OrthoDB" id="3176171at2759"/>
<feature type="coiled-coil region" evidence="8">
    <location>
        <begin position="413"/>
        <end position="475"/>
    </location>
</feature>
<dbReference type="GO" id="GO:0015630">
    <property type="term" value="C:microtubule cytoskeleton"/>
    <property type="evidence" value="ECO:0000318"/>
    <property type="project" value="GO_Central"/>
</dbReference>
<evidence type="ECO:0000256" key="6">
    <source>
        <dbReference type="ARBA" id="ARBA00023175"/>
    </source>
</evidence>
<dbReference type="GO" id="GO:0005874">
    <property type="term" value="C:microtubule"/>
    <property type="evidence" value="ECO:0007669"/>
    <property type="project" value="UniProtKB-KW"/>
</dbReference>
<dbReference type="GO" id="GO:0007017">
    <property type="term" value="P:microtubule-based process"/>
    <property type="evidence" value="ECO:0000318"/>
    <property type="project" value="GO_Central"/>
</dbReference>
<dbReference type="GO" id="GO:0005524">
    <property type="term" value="F:ATP binding"/>
    <property type="evidence" value="ECO:0007669"/>
    <property type="project" value="UniProtKB-UniRule"/>
</dbReference>
<dbReference type="GO" id="GO:0008017">
    <property type="term" value="F:microtubule binding"/>
    <property type="evidence" value="ECO:0000318"/>
    <property type="project" value="GO_Central"/>
</dbReference>
<dbReference type="Pfam" id="PF00225">
    <property type="entry name" value="Kinesin"/>
    <property type="match status" value="1"/>
</dbReference>
<evidence type="ECO:0000256" key="3">
    <source>
        <dbReference type="ARBA" id="ARBA00022741"/>
    </source>
</evidence>
<dbReference type="SUPFAM" id="SSF52540">
    <property type="entry name" value="P-loop containing nucleoside triphosphate hydrolases"/>
    <property type="match status" value="1"/>
</dbReference>
<keyword evidence="5 8" id="KW-0175">Coiled coil</keyword>
<feature type="coiled-coil region" evidence="8">
    <location>
        <begin position="809"/>
        <end position="857"/>
    </location>
</feature>
<evidence type="ECO:0000259" key="10">
    <source>
        <dbReference type="PROSITE" id="PS50021"/>
    </source>
</evidence>
<feature type="binding site" evidence="7">
    <location>
        <begin position="557"/>
        <end position="564"/>
    </location>
    <ligand>
        <name>ATP</name>
        <dbReference type="ChEBI" id="CHEBI:30616"/>
    </ligand>
</feature>
<evidence type="ECO:0000256" key="1">
    <source>
        <dbReference type="ARBA" id="ARBA00010899"/>
    </source>
</evidence>
<dbReference type="GO" id="GO:0003777">
    <property type="term" value="F:microtubule motor activity"/>
    <property type="evidence" value="ECO:0007669"/>
    <property type="project" value="InterPro"/>
</dbReference>
<feature type="compositionally biased region" description="Basic and acidic residues" evidence="9">
    <location>
        <begin position="1095"/>
        <end position="1104"/>
    </location>
</feature>
<comment type="similarity">
    <text evidence="1">Belongs to the TRAFAC class myosin-kinesin ATPase superfamily. Kinesin family. KIN-14 subfamily.</text>
</comment>
<feature type="region of interest" description="Disordered" evidence="9">
    <location>
        <begin position="988"/>
        <end position="1193"/>
    </location>
</feature>
<feature type="region of interest" description="Disordered" evidence="9">
    <location>
        <begin position="1218"/>
        <end position="1253"/>
    </location>
</feature>
<keyword evidence="4 7" id="KW-0067">ATP-binding</keyword>
<dbReference type="EMBL" id="DF236967">
    <property type="protein sequence ID" value="GAQ78746.1"/>
    <property type="molecule type" value="Genomic_DNA"/>
</dbReference>
<evidence type="ECO:0000259" key="11">
    <source>
        <dbReference type="PROSITE" id="PS50067"/>
    </source>
</evidence>
<gene>
    <name evidence="12" type="ORF">KFL_000180290</name>
</gene>
<dbReference type="AlphaFoldDB" id="A0A1Y1HQ82"/>
<dbReference type="InterPro" id="IPR027640">
    <property type="entry name" value="Kinesin-like_fam"/>
</dbReference>
<evidence type="ECO:0000313" key="12">
    <source>
        <dbReference type="EMBL" id="GAQ78746.1"/>
    </source>
</evidence>
<reference evidence="12 13" key="1">
    <citation type="journal article" date="2014" name="Nat. Commun.">
        <title>Klebsormidium flaccidum genome reveals primary factors for plant terrestrial adaptation.</title>
        <authorList>
            <person name="Hori K."/>
            <person name="Maruyama F."/>
            <person name="Fujisawa T."/>
            <person name="Togashi T."/>
            <person name="Yamamoto N."/>
            <person name="Seo M."/>
            <person name="Sato S."/>
            <person name="Yamada T."/>
            <person name="Mori H."/>
            <person name="Tajima N."/>
            <person name="Moriyama T."/>
            <person name="Ikeuchi M."/>
            <person name="Watanabe M."/>
            <person name="Wada H."/>
            <person name="Kobayashi K."/>
            <person name="Saito M."/>
            <person name="Masuda T."/>
            <person name="Sasaki-Sekimoto Y."/>
            <person name="Mashiguchi K."/>
            <person name="Awai K."/>
            <person name="Shimojima M."/>
            <person name="Masuda S."/>
            <person name="Iwai M."/>
            <person name="Nobusawa T."/>
            <person name="Narise T."/>
            <person name="Kondo S."/>
            <person name="Saito H."/>
            <person name="Sato R."/>
            <person name="Murakawa M."/>
            <person name="Ihara Y."/>
            <person name="Oshima-Yamada Y."/>
            <person name="Ohtaka K."/>
            <person name="Satoh M."/>
            <person name="Sonobe K."/>
            <person name="Ishii M."/>
            <person name="Ohtani R."/>
            <person name="Kanamori-Sato M."/>
            <person name="Honoki R."/>
            <person name="Miyazaki D."/>
            <person name="Mochizuki H."/>
            <person name="Umetsu J."/>
            <person name="Higashi K."/>
            <person name="Shibata D."/>
            <person name="Kamiya Y."/>
            <person name="Sato N."/>
            <person name="Nakamura Y."/>
            <person name="Tabata S."/>
            <person name="Ida S."/>
            <person name="Kurokawa K."/>
            <person name="Ohta H."/>
        </authorList>
    </citation>
    <scope>NUCLEOTIDE SEQUENCE [LARGE SCALE GENOMIC DNA]</scope>
    <source>
        <strain evidence="12 13">NIES-2285</strain>
    </source>
</reference>
<feature type="compositionally biased region" description="Basic and acidic residues" evidence="9">
    <location>
        <begin position="1116"/>
        <end position="1125"/>
    </location>
</feature>
<sequence length="1253" mass="136392">MVFTKSTRTWCPSPLRNSLKASMSSDARMASRKAADFAQRREQAVAFINHLSGAGLPSDVSEGQFQESLSDGVLLLQMLNKILAESHQETVKVVQFDSDSNQEAHAAFQSMENISNFLRRVKAMNPELKLFEASDFEKKGYGPSRTARIVDSILDLELWYSEQQRGQTLSPTSWRRQNPALPALSPLVTQTRPALVLDGNVTASSNLETNSGHARTASSEISGLARRMLTSPAALPSPKTPFAPHLQAIPATPASPFSDVVGNVLGSANPTSIDIDGIARRLEIFVETCKQEFDNLKYVKEEQMLKLKEALMDALKSDEMHQSRGRMLEALIEGQGEEVLVVSEQLQQAQEEQMRVAREKRRFKEELIRTRRELDLANQRIAELEEEGPRKSAACQEREARAHMQLLRAAGELQALKRALVDTKTEVHRSEENWRDHLRSLEGQMVELARVTQGYQKVLDENRKLYNEVQDLKGNIRVYCRVRPLHSHERTRPSCVEFTGPNGDIMVGSSVKPNSRRGFSFDKVFGPGTSQEAIFADTRPLIRSVLDGYNVCIFAYGQTGSGKTFTMAGPNNPSQTDWGVNVRALNDLFGLGSERAQTMRYEVGVQMVEIYNEQVRDLLDSTGNGPRSLEIRNSSQVDGLNVPDATKVPVCSTADVLRLMDLGMRNRAVACTSLNERSSRSHSVLTVHVYGQEVLSGAILRGCLHLVDLAGSERVDRSEATGDRLREAQHINKSLSALGDVIAALASKSAHVPYRNSKLTQLLQDALGKQAKTLMFVHVSPDEESYNETVSTLTFAKRVASVELGASSRNAESAELRESREKIANLKDELQRKAAEIERLQQLKAEAVNRANTLAAAAAPARVAPDRRLSEGGLAKRALSPEKEPEKNARVKRLGEGMSAIVEERDAPSEGRLSTGRFTRSRGLPPSIPGVRKILTRRNTGKPASHSLETPLSAGILTRAAAAAAAAERDPGAFAQSEGLEILAPSWQAEGGEPAANGHPAQPREPLAGAWSESDSSGEVLQSEGSGDEELGVGHPIGEPQQPREQSASVPEPNDSQLLQPGNGFPEKPAHRRTVSVGSAPVSESPPVSPARTPRAKDPLRASSEDFNLPLPTARPDSRLKKGESRGNVTRIEKENDEEGSTPALLPGGASPIGKGSLFEKQSGASRLRMGSLSSESASKLPTPRRLTMAGTSIPIAPGRVAIHRRSSSIEEALQVPVPTSAIPAPPSRLKQPGAAITPSGAASRQSARRQWV</sequence>
<evidence type="ECO:0000256" key="4">
    <source>
        <dbReference type="ARBA" id="ARBA00022840"/>
    </source>
</evidence>
<evidence type="ECO:0000256" key="5">
    <source>
        <dbReference type="ARBA" id="ARBA00023054"/>
    </source>
</evidence>
<feature type="coiled-coil region" evidence="8">
    <location>
        <begin position="332"/>
        <end position="387"/>
    </location>
</feature>
<dbReference type="PRINTS" id="PR00380">
    <property type="entry name" value="KINESINHEAVY"/>
</dbReference>
<dbReference type="SUPFAM" id="SSF47576">
    <property type="entry name" value="Calponin-homology domain, CH-domain"/>
    <property type="match status" value="1"/>
</dbReference>
<dbReference type="InterPro" id="IPR027417">
    <property type="entry name" value="P-loop_NTPase"/>
</dbReference>
<dbReference type="PROSITE" id="PS50067">
    <property type="entry name" value="KINESIN_MOTOR_2"/>
    <property type="match status" value="1"/>
</dbReference>
<feature type="domain" description="Kinesin motor" evidence="11">
    <location>
        <begin position="475"/>
        <end position="802"/>
    </location>
</feature>
<dbReference type="SMART" id="SM00033">
    <property type="entry name" value="CH"/>
    <property type="match status" value="1"/>
</dbReference>
<keyword evidence="2" id="KW-0493">Microtubule</keyword>
<feature type="compositionally biased region" description="Polar residues" evidence="9">
    <location>
        <begin position="1043"/>
        <end position="1060"/>
    </location>
</feature>
<dbReference type="PANTHER" id="PTHR47972">
    <property type="entry name" value="KINESIN-LIKE PROTEIN KLP-3"/>
    <property type="match status" value="1"/>
</dbReference>
<dbReference type="STRING" id="105231.A0A1Y1HQ82"/>
<feature type="compositionally biased region" description="Polar residues" evidence="9">
    <location>
        <begin position="1013"/>
        <end position="1025"/>
    </location>
</feature>
<dbReference type="InterPro" id="IPR001752">
    <property type="entry name" value="Kinesin_motor_dom"/>
</dbReference>
<dbReference type="FunFam" id="3.40.850.10:FF:000044">
    <property type="entry name" value="p-loop containing nucleoside triphosphate hydrolases superfamily protein"/>
    <property type="match status" value="1"/>
</dbReference>
<evidence type="ECO:0000313" key="13">
    <source>
        <dbReference type="Proteomes" id="UP000054558"/>
    </source>
</evidence>
<dbReference type="Pfam" id="PF00307">
    <property type="entry name" value="CH"/>
    <property type="match status" value="1"/>
</dbReference>
<dbReference type="Gene3D" id="1.10.418.10">
    <property type="entry name" value="Calponin-like domain"/>
    <property type="match status" value="1"/>
</dbReference>
<keyword evidence="6 7" id="KW-0505">Motor protein</keyword>
<evidence type="ECO:0000256" key="8">
    <source>
        <dbReference type="SAM" id="Coils"/>
    </source>
</evidence>
<name>A0A1Y1HQ82_KLENI</name>
<dbReference type="InterPro" id="IPR036961">
    <property type="entry name" value="Kinesin_motor_dom_sf"/>
</dbReference>
<keyword evidence="13" id="KW-1185">Reference proteome</keyword>
<feature type="domain" description="Calponin-homology (CH)" evidence="10">
    <location>
        <begin position="38"/>
        <end position="161"/>
    </location>
</feature>
<feature type="region of interest" description="Disordered" evidence="9">
    <location>
        <begin position="905"/>
        <end position="930"/>
    </location>
</feature>
<dbReference type="PANTHER" id="PTHR47972:SF28">
    <property type="entry name" value="KINESIN-LIKE PROTEIN KLP-3"/>
    <property type="match status" value="1"/>
</dbReference>
<proteinExistence type="inferred from homology"/>
<evidence type="ECO:0000256" key="9">
    <source>
        <dbReference type="SAM" id="MobiDB-lite"/>
    </source>
</evidence>
<protein>
    <submittedName>
        <fullName evidence="12">Kinesin</fullName>
    </submittedName>
</protein>
<dbReference type="GO" id="GO:0007018">
    <property type="term" value="P:microtubule-based movement"/>
    <property type="evidence" value="ECO:0007669"/>
    <property type="project" value="InterPro"/>
</dbReference>
<organism evidence="12 13">
    <name type="scientific">Klebsormidium nitens</name>
    <name type="common">Green alga</name>
    <name type="synonym">Ulothrix nitens</name>
    <dbReference type="NCBI Taxonomy" id="105231"/>
    <lineage>
        <taxon>Eukaryota</taxon>
        <taxon>Viridiplantae</taxon>
        <taxon>Streptophyta</taxon>
        <taxon>Klebsormidiophyceae</taxon>
        <taxon>Klebsormidiales</taxon>
        <taxon>Klebsormidiaceae</taxon>
        <taxon>Klebsormidium</taxon>
    </lineage>
</organism>